<proteinExistence type="predicted"/>
<keyword evidence="1" id="KW-0732">Signal</keyword>
<evidence type="ECO:0000313" key="3">
    <source>
        <dbReference type="EMBL" id="QRG05709.1"/>
    </source>
</evidence>
<dbReference type="Gene3D" id="3.10.450.50">
    <property type="match status" value="1"/>
</dbReference>
<evidence type="ECO:0000313" key="4">
    <source>
        <dbReference type="Proteomes" id="UP000596427"/>
    </source>
</evidence>
<organism evidence="3 4">
    <name type="scientific">Xanthobacter dioxanivorans</name>
    <dbReference type="NCBI Taxonomy" id="2528964"/>
    <lineage>
        <taxon>Bacteria</taxon>
        <taxon>Pseudomonadati</taxon>
        <taxon>Pseudomonadota</taxon>
        <taxon>Alphaproteobacteria</taxon>
        <taxon>Hyphomicrobiales</taxon>
        <taxon>Xanthobacteraceae</taxon>
        <taxon>Xanthobacter</taxon>
    </lineage>
</organism>
<dbReference type="KEGG" id="xdi:EZH22_22085"/>
<feature type="chain" id="PRO_5037745102" evidence="1">
    <location>
        <begin position="23"/>
        <end position="147"/>
    </location>
</feature>
<sequence length="147" mass="16164">MRMLAAVLALVCGLGASVPAEAASAADEIRARLHAWADAFNRRDVDATCELFAPDLQYDTRAASGGTRDLICARLRRVLEDPSYKGTNRAEVLSILVAGDMAAVRIAWTLTEEKDGRTVQSREPGLDVFRRDTDGVWRIVRFMALVE</sequence>
<dbReference type="CDD" id="cd00531">
    <property type="entry name" value="NTF2_like"/>
    <property type="match status" value="1"/>
</dbReference>
<reference evidence="3 4" key="1">
    <citation type="submission" date="2020-10" db="EMBL/GenBank/DDBJ databases">
        <title>Degradation of 1,4-Dioxane by Xanthobacter sp. YN2, via a Novel Group-2 Soluble Di-Iron Monooxygenase.</title>
        <authorList>
            <person name="Ma F."/>
            <person name="Wang Y."/>
            <person name="Yang J."/>
            <person name="Guo H."/>
            <person name="Su D."/>
            <person name="Yu L."/>
        </authorList>
    </citation>
    <scope>NUCLEOTIDE SEQUENCE [LARGE SCALE GENOMIC DNA]</scope>
    <source>
        <strain evidence="3 4">YN2</strain>
    </source>
</reference>
<dbReference type="AlphaFoldDB" id="A0A974SI14"/>
<dbReference type="SUPFAM" id="SSF54427">
    <property type="entry name" value="NTF2-like"/>
    <property type="match status" value="1"/>
</dbReference>
<dbReference type="EMBL" id="CP063362">
    <property type="protein sequence ID" value="QRG05709.1"/>
    <property type="molecule type" value="Genomic_DNA"/>
</dbReference>
<dbReference type="Proteomes" id="UP000596427">
    <property type="component" value="Chromosome"/>
</dbReference>
<feature type="domain" description="DUF4440" evidence="2">
    <location>
        <begin position="29"/>
        <end position="139"/>
    </location>
</feature>
<dbReference type="Pfam" id="PF14534">
    <property type="entry name" value="DUF4440"/>
    <property type="match status" value="1"/>
</dbReference>
<accession>A0A974SI14</accession>
<dbReference type="InterPro" id="IPR032710">
    <property type="entry name" value="NTF2-like_dom_sf"/>
</dbReference>
<keyword evidence="4" id="KW-1185">Reference proteome</keyword>
<evidence type="ECO:0000259" key="2">
    <source>
        <dbReference type="Pfam" id="PF14534"/>
    </source>
</evidence>
<evidence type="ECO:0000256" key="1">
    <source>
        <dbReference type="SAM" id="SignalP"/>
    </source>
</evidence>
<gene>
    <name evidence="3" type="ORF">EZH22_22085</name>
</gene>
<dbReference type="RefSeq" id="WP_203192579.1">
    <property type="nucleotide sequence ID" value="NZ_CP063362.1"/>
</dbReference>
<feature type="signal peptide" evidence="1">
    <location>
        <begin position="1"/>
        <end position="22"/>
    </location>
</feature>
<name>A0A974SI14_9HYPH</name>
<protein>
    <submittedName>
        <fullName evidence="3">Nuclear transport factor 2 family protein</fullName>
    </submittedName>
</protein>
<dbReference type="InterPro" id="IPR027843">
    <property type="entry name" value="DUF4440"/>
</dbReference>